<evidence type="ECO:0000256" key="12">
    <source>
        <dbReference type="ARBA" id="ARBA00023242"/>
    </source>
</evidence>
<evidence type="ECO:0000256" key="14">
    <source>
        <dbReference type="SAM" id="Phobius"/>
    </source>
</evidence>
<dbReference type="GO" id="GO:0106166">
    <property type="term" value="F:spindle pole body-nuclear membrane anchor activity"/>
    <property type="evidence" value="ECO:0007669"/>
    <property type="project" value="TreeGrafter"/>
</dbReference>
<dbReference type="GeneID" id="27907179"/>
<keyword evidence="10" id="KW-0906">Nuclear pore complex</keyword>
<feature type="compositionally biased region" description="Basic and acidic residues" evidence="13">
    <location>
        <begin position="696"/>
        <end position="707"/>
    </location>
</feature>
<evidence type="ECO:0000256" key="13">
    <source>
        <dbReference type="SAM" id="MobiDB-lite"/>
    </source>
</evidence>
<keyword evidence="16" id="KW-1185">Reference proteome</keyword>
<evidence type="ECO:0000256" key="10">
    <source>
        <dbReference type="ARBA" id="ARBA00023132"/>
    </source>
</evidence>
<keyword evidence="6" id="KW-0509">mRNA transport</keyword>
<comment type="similarity">
    <text evidence="3">Belongs to the NDC1 family.</text>
</comment>
<dbReference type="EMBL" id="KB456271">
    <property type="protein sequence ID" value="EMF08273.1"/>
    <property type="molecule type" value="Genomic_DNA"/>
</dbReference>
<dbReference type="GO" id="GO:0006999">
    <property type="term" value="P:nuclear pore organization"/>
    <property type="evidence" value="ECO:0007669"/>
    <property type="project" value="TreeGrafter"/>
</dbReference>
<proteinExistence type="inferred from homology"/>
<dbReference type="RefSeq" id="XP_016756394.1">
    <property type="nucleotide sequence ID" value="XM_016910042.1"/>
</dbReference>
<evidence type="ECO:0000256" key="8">
    <source>
        <dbReference type="ARBA" id="ARBA00022989"/>
    </source>
</evidence>
<comment type="subcellular location">
    <subcellularLocation>
        <location evidence="1">Nucleus membrane</location>
        <topology evidence="1">Multi-pass membrane protein</topology>
    </subcellularLocation>
    <subcellularLocation>
        <location evidence="2">Nucleus</location>
        <location evidence="2">Nuclear pore complex</location>
    </subcellularLocation>
</comment>
<dbReference type="GO" id="GO:0070631">
    <property type="term" value="P:spindle pole body localization"/>
    <property type="evidence" value="ECO:0007669"/>
    <property type="project" value="TreeGrafter"/>
</dbReference>
<keyword evidence="5 14" id="KW-0812">Transmembrane</keyword>
<evidence type="ECO:0000256" key="9">
    <source>
        <dbReference type="ARBA" id="ARBA00023010"/>
    </source>
</evidence>
<reference evidence="15 16" key="1">
    <citation type="journal article" date="2012" name="PLoS Pathog.">
        <title>Diverse lifestyles and strategies of plant pathogenesis encoded in the genomes of eighteen Dothideomycetes fungi.</title>
        <authorList>
            <person name="Ohm R.A."/>
            <person name="Feau N."/>
            <person name="Henrissat B."/>
            <person name="Schoch C.L."/>
            <person name="Horwitz B.A."/>
            <person name="Barry K.W."/>
            <person name="Condon B.J."/>
            <person name="Copeland A.C."/>
            <person name="Dhillon B."/>
            <person name="Glaser F."/>
            <person name="Hesse C.N."/>
            <person name="Kosti I."/>
            <person name="LaButti K."/>
            <person name="Lindquist E.A."/>
            <person name="Lucas S."/>
            <person name="Salamov A.A."/>
            <person name="Bradshaw R.E."/>
            <person name="Ciuffetti L."/>
            <person name="Hamelin R.C."/>
            <person name="Kema G.H.J."/>
            <person name="Lawrence C."/>
            <person name="Scott J.A."/>
            <person name="Spatafora J.W."/>
            <person name="Turgeon B.G."/>
            <person name="de Wit P.J.G.M."/>
            <person name="Zhong S."/>
            <person name="Goodwin S.B."/>
            <person name="Grigoriev I.V."/>
        </authorList>
    </citation>
    <scope>NUCLEOTIDE SEQUENCE [LARGE SCALE GENOMIC DNA]</scope>
    <source>
        <strain evidence="15 16">SO2202</strain>
    </source>
</reference>
<dbReference type="OMA" id="WQTANLF"/>
<evidence type="ECO:0000256" key="1">
    <source>
        <dbReference type="ARBA" id="ARBA00004232"/>
    </source>
</evidence>
<evidence type="ECO:0000256" key="3">
    <source>
        <dbReference type="ARBA" id="ARBA00005760"/>
    </source>
</evidence>
<feature type="region of interest" description="Disordered" evidence="13">
    <location>
        <begin position="673"/>
        <end position="735"/>
    </location>
</feature>
<evidence type="ECO:0000256" key="4">
    <source>
        <dbReference type="ARBA" id="ARBA00022448"/>
    </source>
</evidence>
<evidence type="ECO:0000256" key="7">
    <source>
        <dbReference type="ARBA" id="ARBA00022927"/>
    </source>
</evidence>
<keyword evidence="11 14" id="KW-0472">Membrane</keyword>
<dbReference type="Proteomes" id="UP000016931">
    <property type="component" value="Unassembled WGS sequence"/>
</dbReference>
<dbReference type="InterPro" id="IPR019049">
    <property type="entry name" value="Nucleoporin_prot_Ndc1/Nup"/>
</dbReference>
<evidence type="ECO:0000313" key="15">
    <source>
        <dbReference type="EMBL" id="EMF08273.1"/>
    </source>
</evidence>
<feature type="transmembrane region" description="Helical" evidence="14">
    <location>
        <begin position="247"/>
        <end position="268"/>
    </location>
</feature>
<name>M3BQ43_SPHMS</name>
<dbReference type="OrthoDB" id="67850at2759"/>
<evidence type="ECO:0000256" key="6">
    <source>
        <dbReference type="ARBA" id="ARBA00022816"/>
    </source>
</evidence>
<dbReference type="eggNOG" id="ENOG502S1MG">
    <property type="taxonomic scope" value="Eukaryota"/>
</dbReference>
<sequence length="735" mass="82512">MATRTLTATATTTTAATTTSSANFLQHASRGSAAAAPPKQDRIKVYKDFLTPALHRRFCSAAGITLLLCLIDSFLLSTSSHLFWSWFPFGPAGLRALLLFMPCLMVFIVRLANMHIGQRTSSSPAQVLYGKLVGAKALASTLNTLFWYWGSGFLFGEIYIWSRASTAELVMVDVGDPNWVRPRLNENPIVLRCMFSTLAVAQSVLHFWRDYDRVRIGEDEKEDTSAVSYARGMPTPVRELAARAKTIVARSVNLTIIAICIFPPTIYYTILRRFAWRVTYSFASIFYSDLPSNAAPSGVQHLTLLVPQALFSSLMLVSLWEVSNATFDVFTSQPPLRKGQTLTSQSKDPNGSLLTGLKSKKEVNKAFALWELFLITTQYEVRRKTIFTEVDRSTGSTWSQICKLCLDEVKSVQGRINLANQPAEYQKQQDEQNIRAQQPPVMPHAQVDMGLQRIADRQVINDGALQSPSRKPDFYNTVGNLARSMGQQPGAHNPILPRAQRAIEWSKDQVLPQEYQERLRPQHLERQASGQLVELLKMPIGIPFRQTFAKKVNAVVFGTPSSQKTTIMHAAKSLSQLAVLSLKEDDYGQAQKDIANITRTFTSTIIAVERYVQEVQPHWTDVEFLQERDRNIAAVDELLDVLKTGLEQILLAFGEYAETLGLSKKEVREAREASIKVPKQPVSEMEQAPAQKRRAQPQERARPKQAQERSGAAAPQQQPEMRERRRRPPPPPQQQ</sequence>
<dbReference type="GO" id="GO:0051028">
    <property type="term" value="P:mRNA transport"/>
    <property type="evidence" value="ECO:0007669"/>
    <property type="project" value="UniProtKB-KW"/>
</dbReference>
<gene>
    <name evidence="15" type="ORF">SEPMUDRAFT_73758</name>
</gene>
<evidence type="ECO:0000256" key="2">
    <source>
        <dbReference type="ARBA" id="ARBA00004567"/>
    </source>
</evidence>
<dbReference type="Pfam" id="PF09531">
    <property type="entry name" value="Ndc1_Nup"/>
    <property type="match status" value="1"/>
</dbReference>
<dbReference type="GO" id="GO:0070762">
    <property type="term" value="C:nuclear pore transmembrane ring"/>
    <property type="evidence" value="ECO:0007669"/>
    <property type="project" value="TreeGrafter"/>
</dbReference>
<keyword evidence="12" id="KW-0539">Nucleus</keyword>
<keyword evidence="9" id="KW-0811">Translocation</keyword>
<evidence type="ECO:0000256" key="5">
    <source>
        <dbReference type="ARBA" id="ARBA00022692"/>
    </source>
</evidence>
<dbReference type="PANTHER" id="PTHR13269">
    <property type="entry name" value="NUCLEOPORIN NDC1"/>
    <property type="match status" value="1"/>
</dbReference>
<feature type="transmembrane region" description="Helical" evidence="14">
    <location>
        <begin position="96"/>
        <end position="116"/>
    </location>
</feature>
<dbReference type="PANTHER" id="PTHR13269:SF6">
    <property type="entry name" value="NUCLEOPORIN NDC1"/>
    <property type="match status" value="1"/>
</dbReference>
<evidence type="ECO:0008006" key="17">
    <source>
        <dbReference type="Google" id="ProtNLM"/>
    </source>
</evidence>
<evidence type="ECO:0000256" key="11">
    <source>
        <dbReference type="ARBA" id="ARBA00023136"/>
    </source>
</evidence>
<dbReference type="GO" id="GO:0031965">
    <property type="term" value="C:nuclear membrane"/>
    <property type="evidence" value="ECO:0007669"/>
    <property type="project" value="UniProtKB-SubCell"/>
</dbReference>
<keyword evidence="8 14" id="KW-1133">Transmembrane helix</keyword>
<organism evidence="15 16">
    <name type="scientific">Sphaerulina musiva (strain SO2202)</name>
    <name type="common">Poplar stem canker fungus</name>
    <name type="synonym">Septoria musiva</name>
    <dbReference type="NCBI Taxonomy" id="692275"/>
    <lineage>
        <taxon>Eukaryota</taxon>
        <taxon>Fungi</taxon>
        <taxon>Dikarya</taxon>
        <taxon>Ascomycota</taxon>
        <taxon>Pezizomycotina</taxon>
        <taxon>Dothideomycetes</taxon>
        <taxon>Dothideomycetidae</taxon>
        <taxon>Mycosphaerellales</taxon>
        <taxon>Mycosphaerellaceae</taxon>
        <taxon>Sphaerulina</taxon>
    </lineage>
</organism>
<keyword evidence="4" id="KW-0813">Transport</keyword>
<accession>M3BQ43</accession>
<dbReference type="GO" id="GO:0015031">
    <property type="term" value="P:protein transport"/>
    <property type="evidence" value="ECO:0007669"/>
    <property type="project" value="UniProtKB-KW"/>
</dbReference>
<dbReference type="GO" id="GO:0005816">
    <property type="term" value="C:spindle pole body"/>
    <property type="evidence" value="ECO:0007669"/>
    <property type="project" value="TreeGrafter"/>
</dbReference>
<dbReference type="HOGENOM" id="CLU_029386_1_0_1"/>
<dbReference type="STRING" id="692275.M3BQ43"/>
<protein>
    <recommendedName>
        <fullName evidence="17">Nuclear envelope protein</fullName>
    </recommendedName>
</protein>
<evidence type="ECO:0000313" key="16">
    <source>
        <dbReference type="Proteomes" id="UP000016931"/>
    </source>
</evidence>
<keyword evidence="7" id="KW-0653">Protein transport</keyword>
<feature type="transmembrane region" description="Helical" evidence="14">
    <location>
        <begin position="58"/>
        <end position="76"/>
    </location>
</feature>
<dbReference type="AlphaFoldDB" id="M3BQ43"/>